<dbReference type="GO" id="GO:0015171">
    <property type="term" value="F:amino acid transmembrane transporter activity"/>
    <property type="evidence" value="ECO:0007669"/>
    <property type="project" value="TreeGrafter"/>
</dbReference>
<dbReference type="Pfam" id="PF01810">
    <property type="entry name" value="LysE"/>
    <property type="match status" value="1"/>
</dbReference>
<dbReference type="PANTHER" id="PTHR30086">
    <property type="entry name" value="ARGININE EXPORTER PROTEIN ARGO"/>
    <property type="match status" value="1"/>
</dbReference>
<gene>
    <name evidence="7" type="ORF">E4L96_22240</name>
</gene>
<comment type="subcellular location">
    <subcellularLocation>
        <location evidence="1">Cell membrane</location>
        <topology evidence="1">Multi-pass membrane protein</topology>
    </subcellularLocation>
</comment>
<feature type="transmembrane region" description="Helical" evidence="6">
    <location>
        <begin position="41"/>
        <end position="65"/>
    </location>
</feature>
<evidence type="ECO:0000256" key="4">
    <source>
        <dbReference type="ARBA" id="ARBA00022989"/>
    </source>
</evidence>
<sequence>MSQAANLWLYFVVVFGIIALPGMDMAYVMGSSLLGGRRSGLAAVAGIMAGGVCHITMGALGVAAILKLWPALYVAMLIGGALYVGFMGVGFLRSAEMLLPAADVPVLAPHVTFRRALVTSLVNPKAYLFMLAVFPQFVKPAYGPVWMQAGLLGVITTGTQFGVYGALAATSASASGWFRANRQAGLWTARVLGAVLLVVAALTLAQVRQL</sequence>
<comment type="caution">
    <text evidence="7">The sequence shown here is derived from an EMBL/GenBank/DDBJ whole genome shotgun (WGS) entry which is preliminary data.</text>
</comment>
<evidence type="ECO:0000256" key="3">
    <source>
        <dbReference type="ARBA" id="ARBA00022692"/>
    </source>
</evidence>
<proteinExistence type="predicted"/>
<dbReference type="InterPro" id="IPR001123">
    <property type="entry name" value="LeuE-type"/>
</dbReference>
<reference evidence="7 8" key="1">
    <citation type="submission" date="2019-03" db="EMBL/GenBank/DDBJ databases">
        <title>Draft Genome Sequence of Massilia arenosa sp. nov., a Novel Massilia Species Isolated from a Sandy-loam Maize Soil.</title>
        <authorList>
            <person name="Raths R."/>
            <person name="Peta V."/>
            <person name="Bucking H."/>
        </authorList>
    </citation>
    <scope>NUCLEOTIDE SEQUENCE [LARGE SCALE GENOMIC DNA]</scope>
    <source>
        <strain evidence="7 8">MC02</strain>
    </source>
</reference>
<keyword evidence="2" id="KW-1003">Cell membrane</keyword>
<dbReference type="GO" id="GO:0005886">
    <property type="term" value="C:plasma membrane"/>
    <property type="evidence" value="ECO:0007669"/>
    <property type="project" value="UniProtKB-SubCell"/>
</dbReference>
<keyword evidence="8" id="KW-1185">Reference proteome</keyword>
<evidence type="ECO:0000313" key="8">
    <source>
        <dbReference type="Proteomes" id="UP000298438"/>
    </source>
</evidence>
<keyword evidence="5 6" id="KW-0472">Membrane</keyword>
<feature type="transmembrane region" description="Helical" evidence="6">
    <location>
        <begin position="72"/>
        <end position="92"/>
    </location>
</feature>
<keyword evidence="3 6" id="KW-0812">Transmembrane</keyword>
<evidence type="ECO:0000256" key="1">
    <source>
        <dbReference type="ARBA" id="ARBA00004651"/>
    </source>
</evidence>
<organism evidence="7 8">
    <name type="scientific">Zemynaea arenosa</name>
    <dbReference type="NCBI Taxonomy" id="2561931"/>
    <lineage>
        <taxon>Bacteria</taxon>
        <taxon>Pseudomonadati</taxon>
        <taxon>Pseudomonadota</taxon>
        <taxon>Betaproteobacteria</taxon>
        <taxon>Burkholderiales</taxon>
        <taxon>Oxalobacteraceae</taxon>
        <taxon>Telluria group</taxon>
        <taxon>Zemynaea</taxon>
    </lineage>
</organism>
<evidence type="ECO:0000313" key="7">
    <source>
        <dbReference type="EMBL" id="TFW11331.1"/>
    </source>
</evidence>
<dbReference type="Proteomes" id="UP000298438">
    <property type="component" value="Unassembled WGS sequence"/>
</dbReference>
<name>A0A4Y9RSQ8_9BURK</name>
<evidence type="ECO:0000256" key="6">
    <source>
        <dbReference type="SAM" id="Phobius"/>
    </source>
</evidence>
<dbReference type="EMBL" id="SPVF01000268">
    <property type="protein sequence ID" value="TFW11331.1"/>
    <property type="molecule type" value="Genomic_DNA"/>
</dbReference>
<evidence type="ECO:0000256" key="5">
    <source>
        <dbReference type="ARBA" id="ARBA00023136"/>
    </source>
</evidence>
<keyword evidence="4 6" id="KW-1133">Transmembrane helix</keyword>
<feature type="transmembrane region" description="Helical" evidence="6">
    <location>
        <begin position="145"/>
        <end position="167"/>
    </location>
</feature>
<dbReference type="RefSeq" id="WP_135209410.1">
    <property type="nucleotide sequence ID" value="NZ_SPVF01000268.1"/>
</dbReference>
<dbReference type="OrthoDB" id="9804822at2"/>
<feature type="transmembrane region" description="Helical" evidence="6">
    <location>
        <begin position="7"/>
        <end position="29"/>
    </location>
</feature>
<dbReference type="PANTHER" id="PTHR30086:SF20">
    <property type="entry name" value="ARGININE EXPORTER PROTEIN ARGO-RELATED"/>
    <property type="match status" value="1"/>
</dbReference>
<feature type="transmembrane region" description="Helical" evidence="6">
    <location>
        <begin position="187"/>
        <end position="205"/>
    </location>
</feature>
<accession>A0A4Y9RSQ8</accession>
<dbReference type="AlphaFoldDB" id="A0A4Y9RSQ8"/>
<evidence type="ECO:0000256" key="2">
    <source>
        <dbReference type="ARBA" id="ARBA00022475"/>
    </source>
</evidence>
<protein>
    <submittedName>
        <fullName evidence="7">LysE family translocator</fullName>
    </submittedName>
</protein>